<keyword evidence="5 10" id="KW-1133">Transmembrane helix</keyword>
<dbReference type="PANTHER" id="PTHR31961">
    <property type="entry name" value="SENSITIVE TO HIGH EXPRESSION PROTEIN 9, MITOCHONDRIAL"/>
    <property type="match status" value="1"/>
</dbReference>
<keyword evidence="6 11" id="KW-0175">Coiled coil</keyword>
<reference evidence="13 14" key="1">
    <citation type="submission" date="2017-06" db="EMBL/GenBank/DDBJ databases">
        <title>Comparative genomic analysis of Ambrosia Fusariam Clade fungi.</title>
        <authorList>
            <person name="Stajich J.E."/>
            <person name="Carrillo J."/>
            <person name="Kijimoto T."/>
            <person name="Eskalen A."/>
            <person name="O'Donnell K."/>
            <person name="Kasson M."/>
        </authorList>
    </citation>
    <scope>NUCLEOTIDE SEQUENCE [LARGE SCALE GENOMIC DNA]</scope>
    <source>
        <strain evidence="13 14">NRRL62606</strain>
    </source>
</reference>
<evidence type="ECO:0000256" key="9">
    <source>
        <dbReference type="ARBA" id="ARBA00024807"/>
    </source>
</evidence>
<keyword evidence="2 10" id="KW-0812">Transmembrane</keyword>
<evidence type="ECO:0000256" key="6">
    <source>
        <dbReference type="ARBA" id="ARBA00023054"/>
    </source>
</evidence>
<feature type="coiled-coil region" evidence="11">
    <location>
        <begin position="241"/>
        <end position="268"/>
    </location>
</feature>
<evidence type="ECO:0000256" key="12">
    <source>
        <dbReference type="SAM" id="MobiDB-lite"/>
    </source>
</evidence>
<feature type="transmembrane region" description="Helical" evidence="10">
    <location>
        <begin position="509"/>
        <end position="531"/>
    </location>
</feature>
<keyword evidence="3 10" id="KW-0999">Mitochondrion inner membrane</keyword>
<evidence type="ECO:0000256" key="11">
    <source>
        <dbReference type="SAM" id="Coils"/>
    </source>
</evidence>
<evidence type="ECO:0000256" key="10">
    <source>
        <dbReference type="RuleBase" id="RU364128"/>
    </source>
</evidence>
<comment type="subunit">
    <text evidence="10">Homooligomer.</text>
</comment>
<dbReference type="Pfam" id="PF05546">
    <property type="entry name" value="She9_MDM33"/>
    <property type="match status" value="1"/>
</dbReference>
<evidence type="ECO:0000256" key="3">
    <source>
        <dbReference type="ARBA" id="ARBA00022792"/>
    </source>
</evidence>
<proteinExistence type="inferred from homology"/>
<dbReference type="AlphaFoldDB" id="A0A428S3Y6"/>
<feature type="region of interest" description="Disordered" evidence="12">
    <location>
        <begin position="425"/>
        <end position="450"/>
    </location>
</feature>
<organism evidence="13 14">
    <name type="scientific">Fusarium floridanum</name>
    <dbReference type="NCBI Taxonomy" id="1325733"/>
    <lineage>
        <taxon>Eukaryota</taxon>
        <taxon>Fungi</taxon>
        <taxon>Dikarya</taxon>
        <taxon>Ascomycota</taxon>
        <taxon>Pezizomycotina</taxon>
        <taxon>Sordariomycetes</taxon>
        <taxon>Hypocreomycetidae</taxon>
        <taxon>Hypocreales</taxon>
        <taxon>Nectriaceae</taxon>
        <taxon>Fusarium</taxon>
        <taxon>Fusarium solani species complex</taxon>
    </lineage>
</organism>
<dbReference type="InterPro" id="IPR008839">
    <property type="entry name" value="MDM33_fungi"/>
</dbReference>
<evidence type="ECO:0000256" key="2">
    <source>
        <dbReference type="ARBA" id="ARBA00022692"/>
    </source>
</evidence>
<feature type="transmembrane region" description="Helical" evidence="10">
    <location>
        <begin position="360"/>
        <end position="380"/>
    </location>
</feature>
<dbReference type="PANTHER" id="PTHR31961:SF3">
    <property type="entry name" value="SENSITIVE TO HIGH EXPRESSION PROTEIN 9, MITOCHONDRIAL"/>
    <property type="match status" value="1"/>
</dbReference>
<feature type="region of interest" description="Disordered" evidence="12">
    <location>
        <begin position="1"/>
        <end position="24"/>
    </location>
</feature>
<comment type="caution">
    <text evidence="13">The sequence shown here is derived from an EMBL/GenBank/DDBJ whole genome shotgun (WGS) entry which is preliminary data.</text>
</comment>
<keyword evidence="4 10" id="KW-0809">Transit peptide</keyword>
<evidence type="ECO:0000313" key="14">
    <source>
        <dbReference type="Proteomes" id="UP000287972"/>
    </source>
</evidence>
<evidence type="ECO:0000256" key="7">
    <source>
        <dbReference type="ARBA" id="ARBA00023128"/>
    </source>
</evidence>
<feature type="compositionally biased region" description="Low complexity" evidence="12">
    <location>
        <begin position="431"/>
        <end position="448"/>
    </location>
</feature>
<keyword evidence="14" id="KW-1185">Reference proteome</keyword>
<keyword evidence="7 10" id="KW-0496">Mitochondrion</keyword>
<comment type="function">
    <text evidence="9">Required for the maintenance of the structure of the mitochondrial inner membrane. Involved in mitochondrial morphology. Causes growth arrest when highly overexpressed.</text>
</comment>
<dbReference type="GO" id="GO:0007007">
    <property type="term" value="P:inner mitochondrial membrane organization"/>
    <property type="evidence" value="ECO:0007669"/>
    <property type="project" value="TreeGrafter"/>
</dbReference>
<evidence type="ECO:0000256" key="1">
    <source>
        <dbReference type="ARBA" id="ARBA00007472"/>
    </source>
</evidence>
<dbReference type="GO" id="GO:0005743">
    <property type="term" value="C:mitochondrial inner membrane"/>
    <property type="evidence" value="ECO:0007669"/>
    <property type="project" value="UniProtKB-SubCell"/>
</dbReference>
<gene>
    <name evidence="13" type="ORF">CEP51_003912</name>
</gene>
<evidence type="ECO:0000256" key="4">
    <source>
        <dbReference type="ARBA" id="ARBA00022946"/>
    </source>
</evidence>
<accession>A0A428S3Y6</accession>
<sequence length="532" mass="59127">MHPRFSSFLSGKGGDTPAPSESQFAPTGLVRVNAAPTTVATVLVMQPFARPAARLAWGHARLGFDLSTRPGRSRSLVQNPAICVRCGIQAIGFQPRLFSNQTPPNGHGNASGSGSRTDKDVEAELQSILKPKPRPIPFKPQRQIEGPRAERLRLGHPNFEKPVEEEEKPHTLRVEAKTENEKPNETAQPQETRSRAEALRDLAYAQLGELKEKFASAMDTLQNRAMNASQTLNDITGYTSIEAIKRQNALIETQLAEAHDRVRNARQAYKTSNASRAATQREVTTLLARKDSWSPGDLERFTELYRADHVLEGEVVSSQEALTEAEADEQSLSMRLNAGMLKRYHEEQIWSDRIRRASTWGTWGLMGMNFVLFVVLQFVAEPWKRRRLVKGVVAEEKAVLEEVRGELEQVKLAIEKRDQVAAAEALKTTETDPTAEAAASGEAAAGEGFISTKTTEPFKPAVATPIEKPTAPPKTWEEMLEELKDPEWWKEKAEDLCSERRIDLRMRDASLLALEGALAGAFLTASFMMLVR</sequence>
<comment type="subcellular location">
    <subcellularLocation>
        <location evidence="10">Mitochondrion inner membrane</location>
        <topology evidence="10">Multi-pass membrane protein</topology>
    </subcellularLocation>
</comment>
<keyword evidence="8 10" id="KW-0472">Membrane</keyword>
<feature type="compositionally biased region" description="Basic and acidic residues" evidence="12">
    <location>
        <begin position="145"/>
        <end position="184"/>
    </location>
</feature>
<dbReference type="Proteomes" id="UP000287972">
    <property type="component" value="Unassembled WGS sequence"/>
</dbReference>
<evidence type="ECO:0000313" key="13">
    <source>
        <dbReference type="EMBL" id="RSL84434.1"/>
    </source>
</evidence>
<name>A0A428S3Y6_9HYPO</name>
<evidence type="ECO:0000256" key="5">
    <source>
        <dbReference type="ARBA" id="ARBA00022989"/>
    </source>
</evidence>
<evidence type="ECO:0000256" key="8">
    <source>
        <dbReference type="ARBA" id="ARBA00023136"/>
    </source>
</evidence>
<feature type="compositionally biased region" description="Polar residues" evidence="12">
    <location>
        <begin position="97"/>
        <end position="115"/>
    </location>
</feature>
<dbReference type="EMBL" id="NKCL01000068">
    <property type="protein sequence ID" value="RSL84434.1"/>
    <property type="molecule type" value="Genomic_DNA"/>
</dbReference>
<comment type="similarity">
    <text evidence="1 10">Belongs to the SHE9 family.</text>
</comment>
<protein>
    <recommendedName>
        <fullName evidence="10">Sensitive to high expression protein 9, mitochondrial</fullName>
    </recommendedName>
</protein>
<feature type="region of interest" description="Disordered" evidence="12">
    <location>
        <begin position="97"/>
        <end position="195"/>
    </location>
</feature>